<proteinExistence type="predicted"/>
<sequence length="115" mass="12844">MPTKTRTFKVIFHNQGKIYELYAHHVTQADLWGFVEIGEIIFGERTAMLVDPGEERLKSEFSGVKHTYLPMHAIVRIDEVEKEGTNKIVSMGEKGSNVTPFPNPVYTPPGGGGLK</sequence>
<dbReference type="InterPro" id="IPR014949">
    <property type="entry name" value="DUF1820"/>
</dbReference>
<protein>
    <recommendedName>
        <fullName evidence="5">DUF1820 family protein</fullName>
    </recommendedName>
</protein>
<evidence type="ECO:0000313" key="3">
    <source>
        <dbReference type="EMBL" id="VFJ67844.1"/>
    </source>
</evidence>
<evidence type="ECO:0000313" key="2">
    <source>
        <dbReference type="EMBL" id="VFJ66396.1"/>
    </source>
</evidence>
<name>A0A450WUX7_9GAMM</name>
<gene>
    <name evidence="3" type="ORF">BECKFM1743A_GA0114220_104592</name>
    <name evidence="4" type="ORF">BECKFM1743B_GA0114221_107381</name>
    <name evidence="2" type="ORF">BECKFM1743C_GA0114222_104222</name>
</gene>
<reference evidence="4" key="1">
    <citation type="submission" date="2019-02" db="EMBL/GenBank/DDBJ databases">
        <authorList>
            <person name="Gruber-Vodicka R. H."/>
            <person name="Seah K. B. B."/>
        </authorList>
    </citation>
    <scope>NUCLEOTIDE SEQUENCE</scope>
    <source>
        <strain evidence="3">BECK_BZ163</strain>
        <strain evidence="4">BECK_BZ164</strain>
        <strain evidence="2">BECK_BZ165</strain>
    </source>
</reference>
<organism evidence="4">
    <name type="scientific">Candidatus Kentrum sp. FM</name>
    <dbReference type="NCBI Taxonomy" id="2126340"/>
    <lineage>
        <taxon>Bacteria</taxon>
        <taxon>Pseudomonadati</taxon>
        <taxon>Pseudomonadota</taxon>
        <taxon>Gammaproteobacteria</taxon>
        <taxon>Candidatus Kentrum</taxon>
    </lineage>
</organism>
<evidence type="ECO:0000256" key="1">
    <source>
        <dbReference type="SAM" id="MobiDB-lite"/>
    </source>
</evidence>
<dbReference type="EMBL" id="CAADEZ010000459">
    <property type="protein sequence ID" value="VFJ67844.1"/>
    <property type="molecule type" value="Genomic_DNA"/>
</dbReference>
<evidence type="ECO:0008006" key="5">
    <source>
        <dbReference type="Google" id="ProtNLM"/>
    </source>
</evidence>
<accession>A0A450WUX7</accession>
<dbReference type="EMBL" id="CAADFL010000738">
    <property type="protein sequence ID" value="VFK20876.1"/>
    <property type="molecule type" value="Genomic_DNA"/>
</dbReference>
<dbReference type="PIRSF" id="PIRSF028538">
    <property type="entry name" value="DUF1820"/>
    <property type="match status" value="1"/>
</dbReference>
<dbReference type="Pfam" id="PF08850">
    <property type="entry name" value="DUF1820"/>
    <property type="match status" value="1"/>
</dbReference>
<dbReference type="EMBL" id="CAADFA010000422">
    <property type="protein sequence ID" value="VFJ66396.1"/>
    <property type="molecule type" value="Genomic_DNA"/>
</dbReference>
<dbReference type="AlphaFoldDB" id="A0A450WUX7"/>
<feature type="region of interest" description="Disordered" evidence="1">
    <location>
        <begin position="91"/>
        <end position="115"/>
    </location>
</feature>
<evidence type="ECO:0000313" key="4">
    <source>
        <dbReference type="EMBL" id="VFK20876.1"/>
    </source>
</evidence>